<dbReference type="Gene3D" id="3.30.70.270">
    <property type="match status" value="1"/>
</dbReference>
<dbReference type="EC" id="2.7.7.65" evidence="2"/>
<dbReference type="GO" id="GO:1902201">
    <property type="term" value="P:negative regulation of bacterial-type flagellum-dependent cell motility"/>
    <property type="evidence" value="ECO:0007669"/>
    <property type="project" value="TreeGrafter"/>
</dbReference>
<name>A0A1E8CHN8_9GAMM</name>
<dbReference type="STRING" id="1524254.PHACT_01020"/>
<accession>A0A1E8CHN8</accession>
<dbReference type="InterPro" id="IPR050469">
    <property type="entry name" value="Diguanylate_Cyclase"/>
</dbReference>
<feature type="transmembrane region" description="Helical" evidence="4">
    <location>
        <begin position="73"/>
        <end position="91"/>
    </location>
</feature>
<dbReference type="FunFam" id="3.30.70.270:FF:000001">
    <property type="entry name" value="Diguanylate cyclase domain protein"/>
    <property type="match status" value="1"/>
</dbReference>
<dbReference type="InterPro" id="IPR043128">
    <property type="entry name" value="Rev_trsase/Diguanyl_cyclase"/>
</dbReference>
<evidence type="ECO:0000256" key="4">
    <source>
        <dbReference type="SAM" id="Phobius"/>
    </source>
</evidence>
<dbReference type="PANTHER" id="PTHR45138">
    <property type="entry name" value="REGULATORY COMPONENTS OF SENSORY TRANSDUCTION SYSTEM"/>
    <property type="match status" value="1"/>
</dbReference>
<comment type="catalytic activity">
    <reaction evidence="3">
        <text>2 GTP = 3',3'-c-di-GMP + 2 diphosphate</text>
        <dbReference type="Rhea" id="RHEA:24898"/>
        <dbReference type="ChEBI" id="CHEBI:33019"/>
        <dbReference type="ChEBI" id="CHEBI:37565"/>
        <dbReference type="ChEBI" id="CHEBI:58805"/>
        <dbReference type="EC" id="2.7.7.65"/>
    </reaction>
</comment>
<dbReference type="Proteomes" id="UP000175669">
    <property type="component" value="Unassembled WGS sequence"/>
</dbReference>
<feature type="domain" description="GGDEF" evidence="5">
    <location>
        <begin position="201"/>
        <end position="333"/>
    </location>
</feature>
<feature type="transmembrane region" description="Helical" evidence="4">
    <location>
        <begin position="47"/>
        <end position="66"/>
    </location>
</feature>
<dbReference type="PANTHER" id="PTHR45138:SF9">
    <property type="entry name" value="DIGUANYLATE CYCLASE DGCM-RELATED"/>
    <property type="match status" value="1"/>
</dbReference>
<evidence type="ECO:0000256" key="2">
    <source>
        <dbReference type="ARBA" id="ARBA00012528"/>
    </source>
</evidence>
<dbReference type="NCBIfam" id="TIGR00254">
    <property type="entry name" value="GGDEF"/>
    <property type="match status" value="1"/>
</dbReference>
<comment type="caution">
    <text evidence="6">The sequence shown here is derived from an EMBL/GenBank/DDBJ whole genome shotgun (WGS) entry which is preliminary data.</text>
</comment>
<evidence type="ECO:0000259" key="5">
    <source>
        <dbReference type="PROSITE" id="PS50887"/>
    </source>
</evidence>
<dbReference type="PROSITE" id="PS50887">
    <property type="entry name" value="GGDEF"/>
    <property type="match status" value="1"/>
</dbReference>
<dbReference type="GO" id="GO:0005886">
    <property type="term" value="C:plasma membrane"/>
    <property type="evidence" value="ECO:0007669"/>
    <property type="project" value="TreeGrafter"/>
</dbReference>
<dbReference type="SMART" id="SM00267">
    <property type="entry name" value="GGDEF"/>
    <property type="match status" value="1"/>
</dbReference>
<dbReference type="GO" id="GO:0043709">
    <property type="term" value="P:cell adhesion involved in single-species biofilm formation"/>
    <property type="evidence" value="ECO:0007669"/>
    <property type="project" value="TreeGrafter"/>
</dbReference>
<reference evidence="7" key="1">
    <citation type="submission" date="2016-07" db="EMBL/GenBank/DDBJ databases">
        <authorList>
            <person name="Florea S."/>
            <person name="Webb J.S."/>
            <person name="Jaromczyk J."/>
            <person name="Schardl C.L."/>
        </authorList>
    </citation>
    <scope>NUCLEOTIDE SEQUENCE [LARGE SCALE GENOMIC DNA]</scope>
    <source>
        <strain evidence="7">KCTC 42131</strain>
    </source>
</reference>
<dbReference type="InterPro" id="IPR029787">
    <property type="entry name" value="Nucleotide_cyclase"/>
</dbReference>
<dbReference type="InterPro" id="IPR000160">
    <property type="entry name" value="GGDEF_dom"/>
</dbReference>
<evidence type="ECO:0000256" key="3">
    <source>
        <dbReference type="ARBA" id="ARBA00034247"/>
    </source>
</evidence>
<proteinExistence type="predicted"/>
<feature type="transmembrane region" description="Helical" evidence="4">
    <location>
        <begin position="20"/>
        <end position="41"/>
    </location>
</feature>
<gene>
    <name evidence="6" type="ORF">PHACT_01020</name>
</gene>
<dbReference type="SUPFAM" id="SSF55073">
    <property type="entry name" value="Nucleotide cyclase"/>
    <property type="match status" value="1"/>
</dbReference>
<comment type="cofactor">
    <cofactor evidence="1">
        <name>Mg(2+)</name>
        <dbReference type="ChEBI" id="CHEBI:18420"/>
    </cofactor>
</comment>
<keyword evidence="4" id="KW-0472">Membrane</keyword>
<keyword evidence="4" id="KW-0812">Transmembrane</keyword>
<protein>
    <recommendedName>
        <fullName evidence="2">diguanylate cyclase</fullName>
        <ecNumber evidence="2">2.7.7.65</ecNumber>
    </recommendedName>
</protein>
<dbReference type="Pfam" id="PF00990">
    <property type="entry name" value="GGDEF"/>
    <property type="match status" value="1"/>
</dbReference>
<sequence length="354" mass="39887">MRQNNIFTAQSRDREFYIRVMIAVAACGISFGLPFALYHLFWGSLTISAILLPVVVLQVFALISLLRRGFNAFAAWTIGVVQISANIFFVMEVGMMASYWLYASGVANFYILDRRPALLVNTLACLLAVTLAFDDPTYIVRYCAAFAMINIFLYTFSAQLEKKNDELDRMLTIDPLTRVGNRTAMDETLLRVKNHFDRYATPATVIMIDLDHFKVINDTLGHFEGDKVLCRVADLVQTRLRPTDSLYRYGGEEFIVVAENTTLSQASYLAEGIRQRVADYEGEHKNAESTLTVSIGVAQLRAEESTNNMINRADQALYKAKSMGRNWVCFDGEFESENGELDATRTEDTERATG</sequence>
<organism evidence="6 7">
    <name type="scientific">Pseudohongiella acticola</name>
    <dbReference type="NCBI Taxonomy" id="1524254"/>
    <lineage>
        <taxon>Bacteria</taxon>
        <taxon>Pseudomonadati</taxon>
        <taxon>Pseudomonadota</taxon>
        <taxon>Gammaproteobacteria</taxon>
        <taxon>Pseudomonadales</taxon>
        <taxon>Pseudohongiellaceae</taxon>
        <taxon>Pseudohongiella</taxon>
    </lineage>
</organism>
<dbReference type="CDD" id="cd01949">
    <property type="entry name" value="GGDEF"/>
    <property type="match status" value="1"/>
</dbReference>
<evidence type="ECO:0000313" key="6">
    <source>
        <dbReference type="EMBL" id="OFE11898.1"/>
    </source>
</evidence>
<dbReference type="AlphaFoldDB" id="A0A1E8CHN8"/>
<evidence type="ECO:0000256" key="1">
    <source>
        <dbReference type="ARBA" id="ARBA00001946"/>
    </source>
</evidence>
<feature type="transmembrane region" description="Helical" evidence="4">
    <location>
        <begin position="139"/>
        <end position="160"/>
    </location>
</feature>
<keyword evidence="4" id="KW-1133">Transmembrane helix</keyword>
<keyword evidence="7" id="KW-1185">Reference proteome</keyword>
<feature type="transmembrane region" description="Helical" evidence="4">
    <location>
        <begin position="117"/>
        <end position="133"/>
    </location>
</feature>
<dbReference type="EMBL" id="MASR01000001">
    <property type="protein sequence ID" value="OFE11898.1"/>
    <property type="molecule type" value="Genomic_DNA"/>
</dbReference>
<evidence type="ECO:0000313" key="7">
    <source>
        <dbReference type="Proteomes" id="UP000175669"/>
    </source>
</evidence>
<dbReference type="GO" id="GO:0052621">
    <property type="term" value="F:diguanylate cyclase activity"/>
    <property type="evidence" value="ECO:0007669"/>
    <property type="project" value="UniProtKB-EC"/>
</dbReference>